<dbReference type="EMBL" id="JACBZA010000001">
    <property type="protein sequence ID" value="NYH82960.1"/>
    <property type="molecule type" value="Genomic_DNA"/>
</dbReference>
<keyword evidence="1" id="KW-0328">Glycosyltransferase</keyword>
<keyword evidence="6" id="KW-1185">Reference proteome</keyword>
<feature type="domain" description="Glycosyl transferase family 1" evidence="3">
    <location>
        <begin position="289"/>
        <end position="440"/>
    </location>
</feature>
<dbReference type="InterPro" id="IPR050194">
    <property type="entry name" value="Glycosyltransferase_grp1"/>
</dbReference>
<evidence type="ECO:0000256" key="1">
    <source>
        <dbReference type="ARBA" id="ARBA00022676"/>
    </source>
</evidence>
<dbReference type="RefSeq" id="WP_202818094.1">
    <property type="nucleotide sequence ID" value="NZ_FOOI01000007.1"/>
</dbReference>
<proteinExistence type="predicted"/>
<dbReference type="PANTHER" id="PTHR45947">
    <property type="entry name" value="SULFOQUINOVOSYL TRANSFERASE SQD2"/>
    <property type="match status" value="1"/>
</dbReference>
<evidence type="ECO:0000313" key="6">
    <source>
        <dbReference type="Proteomes" id="UP000533017"/>
    </source>
</evidence>
<dbReference type="InterPro" id="IPR028098">
    <property type="entry name" value="Glyco_trans_4-like_N"/>
</dbReference>
<dbReference type="PANTHER" id="PTHR45947:SF3">
    <property type="entry name" value="SULFOQUINOVOSYL TRANSFERASE SQD2"/>
    <property type="match status" value="1"/>
</dbReference>
<sequence>MNHRLTNAEAACRSCGIDSGIFVRLLRGHPQNKPWSTGRRILDLEIARRLCGRHVLEHRAGLLDLRTLPPEELMRIGVLSQWFDPEPGPASLPGVLARGLADRGHDVHVLTGFPNYPDGQVAAGYQIRRRFDETLGNVHVRRVALYPSHDSSVLRRTLTYGSFAASALLSGIERLRGMDAVWVGNSPVTVAAPMWWIRYRHQVPVLLHVLDLWPDNVAASGFMGNGGLRAVEGVLSSWCGHMYRAASSVAYISPGVGRLLQGRGVPADKLTYIPLWADEHPTHATARSMRAELGLDESHVVLVYAGTLGGAQGLESLVDACAKVDDPNFRCLVAGSGVSEADLRRRARDVGATNVRFLGRVPKERVPALMATGDIHYVSLRPSAMAAYTMPSKVQATLAAGKAMLVAADGDVASVARESGAGIAVGPADPAKVLDGIRQATVLGRGNLRLLGERGRDYYHRTFSAETGVGRVESALQRIARQEKTHAG</sequence>
<feature type="domain" description="Glycosyltransferase subfamily 4-like N-terminal" evidence="4">
    <location>
        <begin position="96"/>
        <end position="276"/>
    </location>
</feature>
<comment type="caution">
    <text evidence="5">The sequence shown here is derived from an EMBL/GenBank/DDBJ whole genome shotgun (WGS) entry which is preliminary data.</text>
</comment>
<dbReference type="Gene3D" id="3.40.50.2000">
    <property type="entry name" value="Glycogen Phosphorylase B"/>
    <property type="match status" value="2"/>
</dbReference>
<evidence type="ECO:0000256" key="2">
    <source>
        <dbReference type="ARBA" id="ARBA00022679"/>
    </source>
</evidence>
<reference evidence="5 6" key="1">
    <citation type="submission" date="2020-07" db="EMBL/GenBank/DDBJ databases">
        <title>Sequencing the genomes of 1000 actinobacteria strains.</title>
        <authorList>
            <person name="Klenk H.-P."/>
        </authorList>
    </citation>
    <scope>NUCLEOTIDE SEQUENCE [LARGE SCALE GENOMIC DNA]</scope>
    <source>
        <strain evidence="5 6">DSM 45117</strain>
    </source>
</reference>
<dbReference type="Pfam" id="PF00534">
    <property type="entry name" value="Glycos_transf_1"/>
    <property type="match status" value="1"/>
</dbReference>
<dbReference type="SUPFAM" id="SSF53756">
    <property type="entry name" value="UDP-Glycosyltransferase/glycogen phosphorylase"/>
    <property type="match status" value="1"/>
</dbReference>
<protein>
    <submittedName>
        <fullName evidence="5">Glycosyltransferase involved in cell wall biosynthesis</fullName>
    </submittedName>
</protein>
<accession>A0ABX2S029</accession>
<organism evidence="5 6">
    <name type="scientific">Actinopolymorpha cephalotaxi</name>
    <dbReference type="NCBI Taxonomy" id="504797"/>
    <lineage>
        <taxon>Bacteria</taxon>
        <taxon>Bacillati</taxon>
        <taxon>Actinomycetota</taxon>
        <taxon>Actinomycetes</taxon>
        <taxon>Propionibacteriales</taxon>
        <taxon>Actinopolymorphaceae</taxon>
        <taxon>Actinopolymorpha</taxon>
    </lineage>
</organism>
<dbReference type="InterPro" id="IPR001296">
    <property type="entry name" value="Glyco_trans_1"/>
</dbReference>
<gene>
    <name evidence="5" type="ORF">FHR37_001811</name>
</gene>
<evidence type="ECO:0000313" key="5">
    <source>
        <dbReference type="EMBL" id="NYH82960.1"/>
    </source>
</evidence>
<name>A0ABX2S029_9ACTN</name>
<evidence type="ECO:0000259" key="3">
    <source>
        <dbReference type="Pfam" id="PF00534"/>
    </source>
</evidence>
<evidence type="ECO:0000259" key="4">
    <source>
        <dbReference type="Pfam" id="PF13579"/>
    </source>
</evidence>
<keyword evidence="2" id="KW-0808">Transferase</keyword>
<dbReference type="CDD" id="cd03794">
    <property type="entry name" value="GT4_WbuB-like"/>
    <property type="match status" value="1"/>
</dbReference>
<dbReference type="Proteomes" id="UP000533017">
    <property type="component" value="Unassembled WGS sequence"/>
</dbReference>
<dbReference type="Pfam" id="PF13579">
    <property type="entry name" value="Glyco_trans_4_4"/>
    <property type="match status" value="1"/>
</dbReference>